<feature type="binding site" evidence="10">
    <location>
        <position position="329"/>
    </location>
    <ligand>
        <name>thiamine diphosphate</name>
        <dbReference type="ChEBI" id="CHEBI:58937"/>
    </ligand>
</feature>
<sequence>MTSTEDREARELHVEVDEQTCISSGICAQRAGRFFRLADGISEPTTREVAHPDDIDEIRDAAGACPTGSIRVITTAEPDVSLLGSIREPRDLLPLTAGQLSQLAAEIRARLVGTVARIGGHLGSNLGVVELTIALHRVFRSPEDHIVFDTGHQIYVHKLLTGRQADFGTLRQEGGLSGYASRTESPHDLVENSHASTALAYADGLAKAAQLQGRADTAVVAVIGDGALTGGMAWEGLNSIAAAAERPVIIVLNDNGWSYLPTAGGLARHLAGLTASGGGDRNLFESLGFEYYGPVDGHDVELLERTFRAARAVRRPVVVHCVTRKGSGYHPAEGDEVERFHAPGLFDPATGVKMPSAGTSWTQVFGDELVAIGADRSDVVAVTAAMVHPTGLAGFAQAFPDRTFDVGIAEQHAIGSAAGLAMGGQHPVVAVYATFLNRAFDQLLMDVALHRLGVTVVLDRAGITGDDGASHNGVWDLSILQVVPGLRIAAPRDGARLRSSLREAVTISDAPTVVRYPKGRLPADLPAITTIGGLDVLTRGDAQDVLVVAVGVMAHVCVEAARMLSTRGIGATVVDPRWVKPLDEAVAGLARTHGLVAVVEDGVRVGGVGDAVTGLLRDSGVDTRVRVHGTARDFTGHGKRPAILAAMGLTASALADDIEAVLRRDRRVVR</sequence>
<keyword evidence="6 10" id="KW-0460">Magnesium</keyword>
<dbReference type="SUPFAM" id="SSF52518">
    <property type="entry name" value="Thiamin diphosphate-binding fold (THDP-binding)"/>
    <property type="match status" value="2"/>
</dbReference>
<dbReference type="InterPro" id="IPR005475">
    <property type="entry name" value="Transketolase-like_Pyr-bd"/>
</dbReference>
<evidence type="ECO:0000256" key="6">
    <source>
        <dbReference type="ARBA" id="ARBA00022842"/>
    </source>
</evidence>
<organism evidence="12 13">
    <name type="scientific">Kibdelosporangium persicum</name>
    <dbReference type="NCBI Taxonomy" id="2698649"/>
    <lineage>
        <taxon>Bacteria</taxon>
        <taxon>Bacillati</taxon>
        <taxon>Actinomycetota</taxon>
        <taxon>Actinomycetes</taxon>
        <taxon>Pseudonocardiales</taxon>
        <taxon>Pseudonocardiaceae</taxon>
        <taxon>Kibdelosporangium</taxon>
    </lineage>
</organism>
<name>A0ABX2FJM0_9PSEU</name>
<proteinExistence type="inferred from homology"/>
<reference evidence="12 13" key="1">
    <citation type="submission" date="2020-01" db="EMBL/GenBank/DDBJ databases">
        <title>Kibdelosporangium persica a novel Actinomycetes from a hot desert in Iran.</title>
        <authorList>
            <person name="Safaei N."/>
            <person name="Zaburannyi N."/>
            <person name="Mueller R."/>
            <person name="Wink J."/>
        </authorList>
    </citation>
    <scope>NUCLEOTIDE SEQUENCE [LARGE SCALE GENOMIC DNA]</scope>
    <source>
        <strain evidence="12 13">4NS15</strain>
    </source>
</reference>
<evidence type="ECO:0000256" key="2">
    <source>
        <dbReference type="ARBA" id="ARBA00011081"/>
    </source>
</evidence>
<dbReference type="HAMAP" id="MF_00315">
    <property type="entry name" value="DXP_synth"/>
    <property type="match status" value="1"/>
</dbReference>
<keyword evidence="5 10" id="KW-0479">Metal-binding</keyword>
<dbReference type="InterPro" id="IPR020826">
    <property type="entry name" value="Transketolase_BS"/>
</dbReference>
<evidence type="ECO:0000313" key="12">
    <source>
        <dbReference type="EMBL" id="NRN70963.1"/>
    </source>
</evidence>
<feature type="binding site" evidence="10">
    <location>
        <position position="255"/>
    </location>
    <ligand>
        <name>Mg(2+)</name>
        <dbReference type="ChEBI" id="CHEBI:18420"/>
    </ligand>
</feature>
<dbReference type="Pfam" id="PF02780">
    <property type="entry name" value="Transketolase_C"/>
    <property type="match status" value="1"/>
</dbReference>
<comment type="catalytic activity">
    <reaction evidence="10">
        <text>D-glyceraldehyde 3-phosphate + pyruvate + H(+) = 1-deoxy-D-xylulose 5-phosphate + CO2</text>
        <dbReference type="Rhea" id="RHEA:12605"/>
        <dbReference type="ChEBI" id="CHEBI:15361"/>
        <dbReference type="ChEBI" id="CHEBI:15378"/>
        <dbReference type="ChEBI" id="CHEBI:16526"/>
        <dbReference type="ChEBI" id="CHEBI:57792"/>
        <dbReference type="ChEBI" id="CHEBI:59776"/>
        <dbReference type="EC" id="2.2.1.7"/>
    </reaction>
</comment>
<dbReference type="Pfam" id="PF13370">
    <property type="entry name" value="Fer4_13"/>
    <property type="match status" value="1"/>
</dbReference>
<evidence type="ECO:0000256" key="4">
    <source>
        <dbReference type="ARBA" id="ARBA00022679"/>
    </source>
</evidence>
<keyword evidence="4 10" id="KW-0808">Transferase</keyword>
<dbReference type="NCBIfam" id="NF003933">
    <property type="entry name" value="PRK05444.2-2"/>
    <property type="match status" value="1"/>
</dbReference>
<dbReference type="InterPro" id="IPR033248">
    <property type="entry name" value="Transketolase_C"/>
</dbReference>
<feature type="binding site" evidence="10">
    <location>
        <position position="410"/>
    </location>
    <ligand>
        <name>thiamine diphosphate</name>
        <dbReference type="ChEBI" id="CHEBI:58937"/>
    </ligand>
</feature>
<dbReference type="Gene3D" id="3.40.50.920">
    <property type="match status" value="1"/>
</dbReference>
<dbReference type="InterPro" id="IPR029061">
    <property type="entry name" value="THDP-binding"/>
</dbReference>
<evidence type="ECO:0000256" key="5">
    <source>
        <dbReference type="ARBA" id="ARBA00022723"/>
    </source>
</evidence>
<dbReference type="SMART" id="SM00861">
    <property type="entry name" value="Transket_pyr"/>
    <property type="match status" value="1"/>
</dbReference>
<dbReference type="Gene3D" id="3.30.70.20">
    <property type="match status" value="1"/>
</dbReference>
<dbReference type="SUPFAM" id="SSF52922">
    <property type="entry name" value="TK C-terminal domain-like"/>
    <property type="match status" value="1"/>
</dbReference>
<dbReference type="Pfam" id="PF13292">
    <property type="entry name" value="DXP_synthase_N"/>
    <property type="match status" value="2"/>
</dbReference>
<evidence type="ECO:0000256" key="7">
    <source>
        <dbReference type="ARBA" id="ARBA00022977"/>
    </source>
</evidence>
<comment type="similarity">
    <text evidence="2 10">Belongs to the transketolase family. DXPS subfamily.</text>
</comment>
<dbReference type="CDD" id="cd07033">
    <property type="entry name" value="TPP_PYR_DXS_TK_like"/>
    <property type="match status" value="1"/>
</dbReference>
<comment type="function">
    <text evidence="10">Catalyzes the acyloin condensation reaction between C atoms 2 and 3 of pyruvate and glyceraldehyde 3-phosphate to yield 1-deoxy-D-xylulose-5-phosphate (DXP).</text>
</comment>
<comment type="subunit">
    <text evidence="3 10">Homodimer.</text>
</comment>
<dbReference type="InterPro" id="IPR009014">
    <property type="entry name" value="Transketo_C/PFOR_II"/>
</dbReference>
<feature type="domain" description="Transketolase-like pyrimidine-binding" evidence="11">
    <location>
        <begin position="359"/>
        <end position="523"/>
    </location>
</feature>
<dbReference type="PROSITE" id="PS00802">
    <property type="entry name" value="TRANSKETOLASE_2"/>
    <property type="match status" value="1"/>
</dbReference>
<gene>
    <name evidence="10" type="primary">dxs</name>
    <name evidence="12" type="ORF">GC106_82380</name>
</gene>
<dbReference type="SUPFAM" id="SSF54862">
    <property type="entry name" value="4Fe-4S ferredoxins"/>
    <property type="match status" value="1"/>
</dbReference>
<protein>
    <recommendedName>
        <fullName evidence="10">1-deoxy-D-xylulose-5-phosphate synthase</fullName>
        <ecNumber evidence="10">2.2.1.7</ecNumber>
    </recommendedName>
    <alternativeName>
        <fullName evidence="10">1-deoxyxylulose-5-phosphate synthase</fullName>
        <shortName evidence="10">DXP synthase</shortName>
        <shortName evidence="10">DXPS</shortName>
    </alternativeName>
</protein>
<feature type="binding site" evidence="10">
    <location>
        <position position="152"/>
    </location>
    <ligand>
        <name>thiamine diphosphate</name>
        <dbReference type="ChEBI" id="CHEBI:58937"/>
    </ligand>
</feature>
<dbReference type="Proteomes" id="UP000763557">
    <property type="component" value="Unassembled WGS sequence"/>
</dbReference>
<dbReference type="Pfam" id="PF02779">
    <property type="entry name" value="Transket_pyr"/>
    <property type="match status" value="1"/>
</dbReference>
<evidence type="ECO:0000256" key="1">
    <source>
        <dbReference type="ARBA" id="ARBA00004980"/>
    </source>
</evidence>
<keyword evidence="13" id="KW-1185">Reference proteome</keyword>
<dbReference type="PANTHER" id="PTHR43322:SF5">
    <property type="entry name" value="1-DEOXY-D-XYLULOSE-5-PHOSPHATE SYNTHASE, CHLOROPLASTIC"/>
    <property type="match status" value="1"/>
</dbReference>
<dbReference type="PANTHER" id="PTHR43322">
    <property type="entry name" value="1-D-DEOXYXYLULOSE 5-PHOSPHATE SYNTHASE-RELATED"/>
    <property type="match status" value="1"/>
</dbReference>
<evidence type="ECO:0000256" key="9">
    <source>
        <dbReference type="ARBA" id="ARBA00023229"/>
    </source>
</evidence>
<evidence type="ECO:0000313" key="13">
    <source>
        <dbReference type="Proteomes" id="UP000763557"/>
    </source>
</evidence>
<feature type="binding site" evidence="10">
    <location>
        <begin position="193"/>
        <end position="195"/>
    </location>
    <ligand>
        <name>thiamine diphosphate</name>
        <dbReference type="ChEBI" id="CHEBI:58937"/>
    </ligand>
</feature>
<dbReference type="CDD" id="cd02007">
    <property type="entry name" value="TPP_DXS"/>
    <property type="match status" value="1"/>
</dbReference>
<feature type="binding site" evidence="10">
    <location>
        <position position="225"/>
    </location>
    <ligand>
        <name>Mg(2+)</name>
        <dbReference type="ChEBI" id="CHEBI:18420"/>
    </ligand>
</feature>
<accession>A0ABX2FJM0</accession>
<comment type="cofactor">
    <cofactor evidence="10">
        <name>thiamine diphosphate</name>
        <dbReference type="ChEBI" id="CHEBI:58937"/>
    </cofactor>
    <text evidence="10">Binds 1 thiamine pyrophosphate per subunit.</text>
</comment>
<feature type="binding site" evidence="10">
    <location>
        <begin position="226"/>
        <end position="227"/>
    </location>
    <ligand>
        <name>thiamine diphosphate</name>
        <dbReference type="ChEBI" id="CHEBI:58937"/>
    </ligand>
</feature>
<keyword evidence="9 10" id="KW-0414">Isoprene biosynthesis</keyword>
<feature type="binding site" evidence="10">
    <location>
        <position position="255"/>
    </location>
    <ligand>
        <name>thiamine diphosphate</name>
        <dbReference type="ChEBI" id="CHEBI:58937"/>
    </ligand>
</feature>
<comment type="pathway">
    <text evidence="1 10">Metabolic intermediate biosynthesis; 1-deoxy-D-xylulose 5-phosphate biosynthesis; 1-deoxy-D-xylulose 5-phosphate from D-glyceraldehyde 3-phosphate and pyruvate: step 1/1.</text>
</comment>
<keyword evidence="7 10" id="KW-0784">Thiamine biosynthesis</keyword>
<dbReference type="EC" id="2.2.1.7" evidence="10"/>
<comment type="caution">
    <text evidence="12">The sequence shown here is derived from an EMBL/GenBank/DDBJ whole genome shotgun (WGS) entry which is preliminary data.</text>
</comment>
<evidence type="ECO:0000256" key="10">
    <source>
        <dbReference type="HAMAP-Rule" id="MF_00315"/>
    </source>
</evidence>
<evidence type="ECO:0000256" key="8">
    <source>
        <dbReference type="ARBA" id="ARBA00023052"/>
    </source>
</evidence>
<evidence type="ECO:0000256" key="3">
    <source>
        <dbReference type="ARBA" id="ARBA00011738"/>
    </source>
</evidence>
<dbReference type="RefSeq" id="WP_173142131.1">
    <property type="nucleotide sequence ID" value="NZ_CBCSGW010000025.1"/>
</dbReference>
<keyword evidence="8 10" id="KW-0786">Thiamine pyrophosphate</keyword>
<comment type="cofactor">
    <cofactor evidence="10">
        <name>Mg(2+)</name>
        <dbReference type="ChEBI" id="CHEBI:18420"/>
    </cofactor>
    <text evidence="10">Binds 1 Mg(2+) ion per subunit.</text>
</comment>
<evidence type="ECO:0000259" key="11">
    <source>
        <dbReference type="SMART" id="SM00861"/>
    </source>
</evidence>
<dbReference type="InterPro" id="IPR005477">
    <property type="entry name" value="Dxylulose-5-P_synthase"/>
</dbReference>
<dbReference type="Gene3D" id="3.40.50.970">
    <property type="match status" value="2"/>
</dbReference>
<dbReference type="EMBL" id="JAAATY010000048">
    <property type="protein sequence ID" value="NRN70963.1"/>
    <property type="molecule type" value="Genomic_DNA"/>
</dbReference>